<keyword evidence="2" id="KW-1185">Reference proteome</keyword>
<evidence type="ECO:0000313" key="2">
    <source>
        <dbReference type="Proteomes" id="UP000001880"/>
    </source>
</evidence>
<dbReference type="SUPFAM" id="SSF53756">
    <property type="entry name" value="UDP-Glycosyltransferase/glycogen phosphorylase"/>
    <property type="match status" value="1"/>
</dbReference>
<proteinExistence type="predicted"/>
<sequence>MSARENIICFAKDWNEDPTSNHHVMMEMAKTHRVLWLNSVATRTPNLKSGRDLRKIVTKLGAFLRGPEKIHDNLWVYTPIVVPLPHSKAAQAINRHILINTLRALRLMLGMRSFQLWTFLPNVADYVGSLGEELVVYYVVDEWSMFSYIDTDKTVAAERRLLARADAVFAVCHALVDSKRAHNPETHLATHGVDQALFAQALEPATEVPADLADIPGPVIGFYGTLQDWVDLELIETLARRHPEWSIVLIGQAHVDVSRVAQLGNVHLLGRKPHADLPRYCKGFDVGIIPYVISERMKYVNPIKLREYLSAGLPVVSTAVPEVALYREHGAVADDHDAFERAVVAALASDTPEKRRARSEAMKRETWSAKVDAVRATVTRVAAAKRSRTR</sequence>
<dbReference type="Pfam" id="PF13692">
    <property type="entry name" value="Glyco_trans_1_4"/>
    <property type="match status" value="1"/>
</dbReference>
<dbReference type="PANTHER" id="PTHR12526">
    <property type="entry name" value="GLYCOSYLTRANSFERASE"/>
    <property type="match status" value="1"/>
</dbReference>
<organism evidence="1 2">
    <name type="scientific">Haliangium ochraceum (strain DSM 14365 / JCM 11303 / SMP-2)</name>
    <dbReference type="NCBI Taxonomy" id="502025"/>
    <lineage>
        <taxon>Bacteria</taxon>
        <taxon>Pseudomonadati</taxon>
        <taxon>Myxococcota</taxon>
        <taxon>Polyangia</taxon>
        <taxon>Haliangiales</taxon>
        <taxon>Kofleriaceae</taxon>
        <taxon>Haliangium</taxon>
    </lineage>
</organism>
<dbReference type="Proteomes" id="UP000001880">
    <property type="component" value="Chromosome"/>
</dbReference>
<dbReference type="HOGENOM" id="CLU_041132_1_1_7"/>
<dbReference type="AlphaFoldDB" id="D0LRG5"/>
<dbReference type="KEGG" id="hoh:Hoch_4703"/>
<name>D0LRG5_HALO1</name>
<dbReference type="STRING" id="502025.Hoch_4703"/>
<accession>D0LRG5</accession>
<dbReference type="EMBL" id="CP001804">
    <property type="protein sequence ID" value="ACY17193.1"/>
    <property type="molecule type" value="Genomic_DNA"/>
</dbReference>
<keyword evidence="1" id="KW-0808">Transferase</keyword>
<gene>
    <name evidence="1" type="ordered locus">Hoch_4703</name>
</gene>
<reference evidence="1 2" key="1">
    <citation type="journal article" date="2010" name="Stand. Genomic Sci.">
        <title>Complete genome sequence of Haliangium ochraceum type strain (SMP-2).</title>
        <authorList>
            <consortium name="US DOE Joint Genome Institute (JGI-PGF)"/>
            <person name="Ivanova N."/>
            <person name="Daum C."/>
            <person name="Lang E."/>
            <person name="Abt B."/>
            <person name="Kopitz M."/>
            <person name="Saunders E."/>
            <person name="Lapidus A."/>
            <person name="Lucas S."/>
            <person name="Glavina Del Rio T."/>
            <person name="Nolan M."/>
            <person name="Tice H."/>
            <person name="Copeland A."/>
            <person name="Cheng J.F."/>
            <person name="Chen F."/>
            <person name="Bruce D."/>
            <person name="Goodwin L."/>
            <person name="Pitluck S."/>
            <person name="Mavromatis K."/>
            <person name="Pati A."/>
            <person name="Mikhailova N."/>
            <person name="Chen A."/>
            <person name="Palaniappan K."/>
            <person name="Land M."/>
            <person name="Hauser L."/>
            <person name="Chang Y.J."/>
            <person name="Jeffries C.D."/>
            <person name="Detter J.C."/>
            <person name="Brettin T."/>
            <person name="Rohde M."/>
            <person name="Goker M."/>
            <person name="Bristow J."/>
            <person name="Markowitz V."/>
            <person name="Eisen J.A."/>
            <person name="Hugenholtz P."/>
            <person name="Kyrpides N.C."/>
            <person name="Klenk H.P."/>
        </authorList>
    </citation>
    <scope>NUCLEOTIDE SEQUENCE [LARGE SCALE GENOMIC DNA]</scope>
    <source>
        <strain evidence="2">DSM 14365 / CIP 107738 / JCM 11303 / AJ 13395 / SMP-2</strain>
    </source>
</reference>
<dbReference type="Gene3D" id="3.40.50.2000">
    <property type="entry name" value="Glycogen Phosphorylase B"/>
    <property type="match status" value="1"/>
</dbReference>
<dbReference type="GO" id="GO:0016740">
    <property type="term" value="F:transferase activity"/>
    <property type="evidence" value="ECO:0007669"/>
    <property type="project" value="UniProtKB-KW"/>
</dbReference>
<dbReference type="eggNOG" id="COG0438">
    <property type="taxonomic scope" value="Bacteria"/>
</dbReference>
<dbReference type="RefSeq" id="WP_012829791.1">
    <property type="nucleotide sequence ID" value="NC_013440.1"/>
</dbReference>
<dbReference type="PANTHER" id="PTHR12526:SF630">
    <property type="entry name" value="GLYCOSYLTRANSFERASE"/>
    <property type="match status" value="1"/>
</dbReference>
<dbReference type="CAZy" id="GT4">
    <property type="family name" value="Glycosyltransferase Family 4"/>
</dbReference>
<evidence type="ECO:0000313" key="1">
    <source>
        <dbReference type="EMBL" id="ACY17193.1"/>
    </source>
</evidence>
<protein>
    <submittedName>
        <fullName evidence="1">Glycosyl transferase group 1</fullName>
    </submittedName>
</protein>